<dbReference type="RefSeq" id="WP_301814397.1">
    <property type="nucleotide sequence ID" value="NZ_JAUJZH010000027.1"/>
</dbReference>
<name>A0ABT8SDX4_9BURK</name>
<accession>A0ABT8SDX4</accession>
<keyword evidence="2" id="KW-1185">Reference proteome</keyword>
<evidence type="ECO:0000313" key="1">
    <source>
        <dbReference type="EMBL" id="MDO1536372.1"/>
    </source>
</evidence>
<gene>
    <name evidence="1" type="ORF">Q2T77_29215</name>
</gene>
<reference evidence="1" key="1">
    <citation type="submission" date="2023-06" db="EMBL/GenBank/DDBJ databases">
        <authorList>
            <person name="Jiang Y."/>
            <person name="Liu Q."/>
        </authorList>
    </citation>
    <scope>NUCLEOTIDE SEQUENCE</scope>
    <source>
        <strain evidence="1">CGMCC 1.12090</strain>
    </source>
</reference>
<sequence>MNSPQASWFPDPSHKPRAKDNLVITDFATMERGDAACLIVKAEPGMQPPVSARWLASALELTFQQPPARTMLFVAPKFRTKWVNSVVVALFDGPGDIVKGRITINDMVPVPIVF</sequence>
<proteinExistence type="predicted"/>
<organism evidence="1 2">
    <name type="scientific">Variovorax ginsengisoli</name>
    <dbReference type="NCBI Taxonomy" id="363844"/>
    <lineage>
        <taxon>Bacteria</taxon>
        <taxon>Pseudomonadati</taxon>
        <taxon>Pseudomonadota</taxon>
        <taxon>Betaproteobacteria</taxon>
        <taxon>Burkholderiales</taxon>
        <taxon>Comamonadaceae</taxon>
        <taxon>Variovorax</taxon>
    </lineage>
</organism>
<comment type="caution">
    <text evidence="1">The sequence shown here is derived from an EMBL/GenBank/DDBJ whole genome shotgun (WGS) entry which is preliminary data.</text>
</comment>
<protein>
    <submittedName>
        <fullName evidence="1">Uncharacterized protein</fullName>
    </submittedName>
</protein>
<evidence type="ECO:0000313" key="2">
    <source>
        <dbReference type="Proteomes" id="UP001169027"/>
    </source>
</evidence>
<dbReference type="Proteomes" id="UP001169027">
    <property type="component" value="Unassembled WGS sequence"/>
</dbReference>
<dbReference type="EMBL" id="JAUKVY010000027">
    <property type="protein sequence ID" value="MDO1536372.1"/>
    <property type="molecule type" value="Genomic_DNA"/>
</dbReference>